<evidence type="ECO:0000313" key="1">
    <source>
        <dbReference type="EMBL" id="KFF14654.1"/>
    </source>
</evidence>
<accession>A0A086AD90</accession>
<comment type="caution">
    <text evidence="1">The sequence shown here is derived from an EMBL/GenBank/DDBJ whole genome shotgun (WGS) entry which is preliminary data.</text>
</comment>
<dbReference type="RefSeq" id="WP_034709463.1">
    <property type="nucleotide sequence ID" value="NZ_JAODPJ010000013.1"/>
</dbReference>
<keyword evidence="2" id="KW-1185">Reference proteome</keyword>
<protein>
    <submittedName>
        <fullName evidence="1">Uncharacterized protein</fullName>
    </submittedName>
</protein>
<sequence length="122" mass="13083">MTNLVIILGMALSTCYTSLTPAPKANINPNTTTAPAEKLKATTYYVVNKRTGVPARNAAEADQIASVSAPYGNIAYLGSTACRAWWLNQPVVPGGVTWSYYYYAGSTISTTNNLLLILFCPL</sequence>
<evidence type="ECO:0000313" key="2">
    <source>
        <dbReference type="Proteomes" id="UP000028705"/>
    </source>
</evidence>
<organism evidence="1 2">
    <name type="scientific">Chryseobacterium soli</name>
    <dbReference type="NCBI Taxonomy" id="445961"/>
    <lineage>
        <taxon>Bacteria</taxon>
        <taxon>Pseudomonadati</taxon>
        <taxon>Bacteroidota</taxon>
        <taxon>Flavobacteriia</taxon>
        <taxon>Flavobacteriales</taxon>
        <taxon>Weeksellaceae</taxon>
        <taxon>Chryseobacterium group</taxon>
        <taxon>Chryseobacterium</taxon>
    </lineage>
</organism>
<reference evidence="1 2" key="1">
    <citation type="submission" date="2014-07" db="EMBL/GenBank/DDBJ databases">
        <title>Genome of Chryseobacterium soli DSM 19298.</title>
        <authorList>
            <person name="Stropko S.J."/>
            <person name="Pipes S.E."/>
            <person name="Newman J."/>
        </authorList>
    </citation>
    <scope>NUCLEOTIDE SEQUENCE [LARGE SCALE GENOMIC DNA]</scope>
    <source>
        <strain evidence="1 2">DSM 19298</strain>
    </source>
</reference>
<gene>
    <name evidence="1" type="ORF">IW15_04280</name>
</gene>
<dbReference type="OrthoDB" id="1264548at2"/>
<dbReference type="AlphaFoldDB" id="A0A086AD90"/>
<dbReference type="Proteomes" id="UP000028705">
    <property type="component" value="Unassembled WGS sequence"/>
</dbReference>
<proteinExistence type="predicted"/>
<dbReference type="EMBL" id="JPRH01000001">
    <property type="protein sequence ID" value="KFF14654.1"/>
    <property type="molecule type" value="Genomic_DNA"/>
</dbReference>
<name>A0A086AD90_9FLAO</name>